<keyword evidence="1" id="KW-0378">Hydrolase</keyword>
<dbReference type="PANTHER" id="PTHR43434:SF1">
    <property type="entry name" value="PHOSPHOGLYCOLATE PHOSPHATASE"/>
    <property type="match status" value="1"/>
</dbReference>
<dbReference type="InterPro" id="IPR023198">
    <property type="entry name" value="PGP-like_dom2"/>
</dbReference>
<dbReference type="Gene3D" id="1.10.150.240">
    <property type="entry name" value="Putative phosphatase, domain 2"/>
    <property type="match status" value="1"/>
</dbReference>
<name>A0A5R9GCF5_9BACL</name>
<dbReference type="Proteomes" id="UP000309676">
    <property type="component" value="Unassembled WGS sequence"/>
</dbReference>
<gene>
    <name evidence="1" type="ORF">FE782_16905</name>
</gene>
<dbReference type="GO" id="GO:0005829">
    <property type="term" value="C:cytosol"/>
    <property type="evidence" value="ECO:0007669"/>
    <property type="project" value="TreeGrafter"/>
</dbReference>
<dbReference type="SUPFAM" id="SSF56784">
    <property type="entry name" value="HAD-like"/>
    <property type="match status" value="1"/>
</dbReference>
<evidence type="ECO:0000313" key="1">
    <source>
        <dbReference type="EMBL" id="TLS51068.1"/>
    </source>
</evidence>
<dbReference type="PANTHER" id="PTHR43434">
    <property type="entry name" value="PHOSPHOGLYCOLATE PHOSPHATASE"/>
    <property type="match status" value="1"/>
</dbReference>
<dbReference type="OrthoDB" id="9792518at2"/>
<dbReference type="RefSeq" id="WP_138195420.1">
    <property type="nucleotide sequence ID" value="NZ_VCIW01000011.1"/>
</dbReference>
<dbReference type="GO" id="GO:0006281">
    <property type="term" value="P:DNA repair"/>
    <property type="evidence" value="ECO:0007669"/>
    <property type="project" value="TreeGrafter"/>
</dbReference>
<dbReference type="Pfam" id="PF00702">
    <property type="entry name" value="Hydrolase"/>
    <property type="match status" value="1"/>
</dbReference>
<dbReference type="SFLD" id="SFLDS00003">
    <property type="entry name" value="Haloacid_Dehalogenase"/>
    <property type="match status" value="1"/>
</dbReference>
<sequence>MQRNDSEAQELAKPEALIFDMDGTLFKTETVIVSAYERAYARLKDEGLAQGEMPPASILLGSLGMLLMDIWARVLPEADVPTRERMDALLLEEQIALLEEGVGELYPEVDETLRKLQEAGYRLFVASNGLESYVKGVAASLGIADRFESLYSAGEYRTASKVDLVRLLLQREGVKTAWMVGDRSSDVEAGRGNDLPVVGCDYADFGVSTDELKGSTVRIRSFGELKGLLGLGAES</sequence>
<keyword evidence="2" id="KW-1185">Reference proteome</keyword>
<reference evidence="1 2" key="1">
    <citation type="submission" date="2019-05" db="EMBL/GenBank/DDBJ databases">
        <authorList>
            <person name="Narsing Rao M.P."/>
            <person name="Li W.J."/>
        </authorList>
    </citation>
    <scope>NUCLEOTIDE SEQUENCE [LARGE SCALE GENOMIC DNA]</scope>
    <source>
        <strain evidence="1 2">SYSU_K30003</strain>
    </source>
</reference>
<dbReference type="AlphaFoldDB" id="A0A5R9GCF5"/>
<proteinExistence type="predicted"/>
<dbReference type="EMBL" id="VCIW01000011">
    <property type="protein sequence ID" value="TLS51068.1"/>
    <property type="molecule type" value="Genomic_DNA"/>
</dbReference>
<dbReference type="GO" id="GO:0008967">
    <property type="term" value="F:phosphoglycolate phosphatase activity"/>
    <property type="evidence" value="ECO:0007669"/>
    <property type="project" value="TreeGrafter"/>
</dbReference>
<protein>
    <submittedName>
        <fullName evidence="1">HAD family hydrolase</fullName>
    </submittedName>
</protein>
<dbReference type="InterPro" id="IPR023214">
    <property type="entry name" value="HAD_sf"/>
</dbReference>
<comment type="caution">
    <text evidence="1">The sequence shown here is derived from an EMBL/GenBank/DDBJ whole genome shotgun (WGS) entry which is preliminary data.</text>
</comment>
<evidence type="ECO:0000313" key="2">
    <source>
        <dbReference type="Proteomes" id="UP000309676"/>
    </source>
</evidence>
<dbReference type="InterPro" id="IPR050155">
    <property type="entry name" value="HAD-like_hydrolase_sf"/>
</dbReference>
<accession>A0A5R9GCF5</accession>
<dbReference type="InterPro" id="IPR036412">
    <property type="entry name" value="HAD-like_sf"/>
</dbReference>
<organism evidence="1 2">
    <name type="scientific">Paenibacillus antri</name>
    <dbReference type="NCBI Taxonomy" id="2582848"/>
    <lineage>
        <taxon>Bacteria</taxon>
        <taxon>Bacillati</taxon>
        <taxon>Bacillota</taxon>
        <taxon>Bacilli</taxon>
        <taxon>Bacillales</taxon>
        <taxon>Paenibacillaceae</taxon>
        <taxon>Paenibacillus</taxon>
    </lineage>
</organism>
<dbReference type="SFLD" id="SFLDG01129">
    <property type="entry name" value="C1.5:_HAD__Beta-PGM__Phosphata"/>
    <property type="match status" value="1"/>
</dbReference>
<dbReference type="Gene3D" id="3.40.50.1000">
    <property type="entry name" value="HAD superfamily/HAD-like"/>
    <property type="match status" value="1"/>
</dbReference>